<organism evidence="1">
    <name type="scientific">Anguilla anguilla</name>
    <name type="common">European freshwater eel</name>
    <name type="synonym">Muraena anguilla</name>
    <dbReference type="NCBI Taxonomy" id="7936"/>
    <lineage>
        <taxon>Eukaryota</taxon>
        <taxon>Metazoa</taxon>
        <taxon>Chordata</taxon>
        <taxon>Craniata</taxon>
        <taxon>Vertebrata</taxon>
        <taxon>Euteleostomi</taxon>
        <taxon>Actinopterygii</taxon>
        <taxon>Neopterygii</taxon>
        <taxon>Teleostei</taxon>
        <taxon>Anguilliformes</taxon>
        <taxon>Anguillidae</taxon>
        <taxon>Anguilla</taxon>
    </lineage>
</organism>
<proteinExistence type="predicted"/>
<dbReference type="AlphaFoldDB" id="A0A0E9VXG7"/>
<accession>A0A0E9VXG7</accession>
<evidence type="ECO:0000313" key="1">
    <source>
        <dbReference type="EMBL" id="JAH81958.1"/>
    </source>
</evidence>
<name>A0A0E9VXG7_ANGAN</name>
<sequence length="63" mass="6948">MRCSFLHLQMSALPPQPTLLPPHTHTRTHTLTLSLTHTSLSLTHTSTQSLQNFSCESCCSIDG</sequence>
<dbReference type="EMBL" id="GBXM01026619">
    <property type="protein sequence ID" value="JAH81958.1"/>
    <property type="molecule type" value="Transcribed_RNA"/>
</dbReference>
<protein>
    <submittedName>
        <fullName evidence="1">Uncharacterized protein</fullName>
    </submittedName>
</protein>
<reference evidence="1" key="2">
    <citation type="journal article" date="2015" name="Fish Shellfish Immunol.">
        <title>Early steps in the European eel (Anguilla anguilla)-Vibrio vulnificus interaction in the gills: Role of the RtxA13 toxin.</title>
        <authorList>
            <person name="Callol A."/>
            <person name="Pajuelo D."/>
            <person name="Ebbesson L."/>
            <person name="Teles M."/>
            <person name="MacKenzie S."/>
            <person name="Amaro C."/>
        </authorList>
    </citation>
    <scope>NUCLEOTIDE SEQUENCE</scope>
</reference>
<reference evidence="1" key="1">
    <citation type="submission" date="2014-11" db="EMBL/GenBank/DDBJ databases">
        <authorList>
            <person name="Amaro Gonzalez C."/>
        </authorList>
    </citation>
    <scope>NUCLEOTIDE SEQUENCE</scope>
</reference>